<keyword evidence="1" id="KW-0812">Transmembrane</keyword>
<organism evidence="2 3">
    <name type="scientific">Microbacterium marinum</name>
    <dbReference type="NCBI Taxonomy" id="421115"/>
    <lineage>
        <taxon>Bacteria</taxon>
        <taxon>Bacillati</taxon>
        <taxon>Actinomycetota</taxon>
        <taxon>Actinomycetes</taxon>
        <taxon>Micrococcales</taxon>
        <taxon>Microbacteriaceae</taxon>
        <taxon>Microbacterium</taxon>
    </lineage>
</organism>
<protein>
    <submittedName>
        <fullName evidence="2">Uncharacterized protein</fullName>
    </submittedName>
</protein>
<dbReference type="AlphaFoldDB" id="A0A7W7BPY4"/>
<proteinExistence type="predicted"/>
<dbReference type="Proteomes" id="UP000573729">
    <property type="component" value="Unassembled WGS sequence"/>
</dbReference>
<evidence type="ECO:0000256" key="1">
    <source>
        <dbReference type="SAM" id="Phobius"/>
    </source>
</evidence>
<evidence type="ECO:0000313" key="2">
    <source>
        <dbReference type="EMBL" id="MBB4665584.1"/>
    </source>
</evidence>
<evidence type="ECO:0000313" key="3">
    <source>
        <dbReference type="Proteomes" id="UP000573729"/>
    </source>
</evidence>
<keyword evidence="1" id="KW-0472">Membrane</keyword>
<accession>A0A7W7BPY4</accession>
<feature type="transmembrane region" description="Helical" evidence="1">
    <location>
        <begin position="12"/>
        <end position="36"/>
    </location>
</feature>
<name>A0A7W7BPY4_9MICO</name>
<keyword evidence="1" id="KW-1133">Transmembrane helix</keyword>
<keyword evidence="3" id="KW-1185">Reference proteome</keyword>
<comment type="caution">
    <text evidence="2">The sequence shown here is derived from an EMBL/GenBank/DDBJ whole genome shotgun (WGS) entry which is preliminary data.</text>
</comment>
<reference evidence="2 3" key="1">
    <citation type="submission" date="2020-08" db="EMBL/GenBank/DDBJ databases">
        <title>Sequencing the genomes of 1000 actinobacteria strains.</title>
        <authorList>
            <person name="Klenk H.-P."/>
        </authorList>
    </citation>
    <scope>NUCLEOTIDE SEQUENCE [LARGE SCALE GENOMIC DNA]</scope>
    <source>
        <strain evidence="2 3">DSM 24947</strain>
    </source>
</reference>
<sequence>MFRDLQERGWIGSLVGELTTTLVGVALIVAAVLLSVSGGGPQLAPTSHSYRS</sequence>
<dbReference type="EMBL" id="JACHMD010000001">
    <property type="protein sequence ID" value="MBB4665584.1"/>
    <property type="molecule type" value="Genomic_DNA"/>
</dbReference>
<gene>
    <name evidence="2" type="ORF">BKA24_000293</name>
</gene>